<dbReference type="Proteomes" id="UP001488838">
    <property type="component" value="Unassembled WGS sequence"/>
</dbReference>
<feature type="region of interest" description="Disordered" evidence="1">
    <location>
        <begin position="1"/>
        <end position="35"/>
    </location>
</feature>
<reference evidence="2 3" key="1">
    <citation type="journal article" date="2023" name="bioRxiv">
        <title>Conserved and derived expression patterns and positive selection on dental genes reveal complex evolutionary context of ever-growing rodent molars.</title>
        <authorList>
            <person name="Calamari Z.T."/>
            <person name="Song A."/>
            <person name="Cohen E."/>
            <person name="Akter M."/>
            <person name="Roy R.D."/>
            <person name="Hallikas O."/>
            <person name="Christensen M.M."/>
            <person name="Li P."/>
            <person name="Marangoni P."/>
            <person name="Jernvall J."/>
            <person name="Klein O.D."/>
        </authorList>
    </citation>
    <scope>NUCLEOTIDE SEQUENCE [LARGE SCALE GENOMIC DNA]</scope>
    <source>
        <strain evidence="2">V071</strain>
    </source>
</reference>
<name>A0AAW0H176_MYOGA</name>
<evidence type="ECO:0000313" key="3">
    <source>
        <dbReference type="Proteomes" id="UP001488838"/>
    </source>
</evidence>
<organism evidence="2 3">
    <name type="scientific">Myodes glareolus</name>
    <name type="common">Bank vole</name>
    <name type="synonym">Clethrionomys glareolus</name>
    <dbReference type="NCBI Taxonomy" id="447135"/>
    <lineage>
        <taxon>Eukaryota</taxon>
        <taxon>Metazoa</taxon>
        <taxon>Chordata</taxon>
        <taxon>Craniata</taxon>
        <taxon>Vertebrata</taxon>
        <taxon>Euteleostomi</taxon>
        <taxon>Mammalia</taxon>
        <taxon>Eutheria</taxon>
        <taxon>Euarchontoglires</taxon>
        <taxon>Glires</taxon>
        <taxon>Rodentia</taxon>
        <taxon>Myomorpha</taxon>
        <taxon>Muroidea</taxon>
        <taxon>Cricetidae</taxon>
        <taxon>Arvicolinae</taxon>
        <taxon>Myodes</taxon>
    </lineage>
</organism>
<comment type="caution">
    <text evidence="2">The sequence shown here is derived from an EMBL/GenBank/DDBJ whole genome shotgun (WGS) entry which is preliminary data.</text>
</comment>
<gene>
    <name evidence="2" type="ORF">U0070_001487</name>
</gene>
<protein>
    <submittedName>
        <fullName evidence="2">Uncharacterized protein</fullName>
    </submittedName>
</protein>
<feature type="compositionally biased region" description="Basic residues" evidence="1">
    <location>
        <begin position="1"/>
        <end position="12"/>
    </location>
</feature>
<feature type="non-terminal residue" evidence="2">
    <location>
        <position position="1"/>
    </location>
</feature>
<accession>A0AAW0H176</accession>
<evidence type="ECO:0000313" key="2">
    <source>
        <dbReference type="EMBL" id="KAK7796338.1"/>
    </source>
</evidence>
<dbReference type="AlphaFoldDB" id="A0AAW0H176"/>
<evidence type="ECO:0000256" key="1">
    <source>
        <dbReference type="SAM" id="MobiDB-lite"/>
    </source>
</evidence>
<dbReference type="EMBL" id="JBBHLL010001246">
    <property type="protein sequence ID" value="KAK7796338.1"/>
    <property type="molecule type" value="Genomic_DNA"/>
</dbReference>
<sequence length="135" mass="15414">PRGGARRARPRLPFRCARAPPPSRLPSTRRRRRPGLNGASVAYSLLRLSRPLAEDPACSALSLHVGRPLAGERARRRGGRVLPESLLARTWWGGWRLENLEQSWEKWPRLCIISRLRCSSFSPRLVTSQPQFPRF</sequence>
<keyword evidence="3" id="KW-1185">Reference proteome</keyword>
<proteinExistence type="predicted"/>